<organism evidence="1 2">
    <name type="scientific">Aeromonas molluscorum 848</name>
    <dbReference type="NCBI Taxonomy" id="1268236"/>
    <lineage>
        <taxon>Bacteria</taxon>
        <taxon>Pseudomonadati</taxon>
        <taxon>Pseudomonadota</taxon>
        <taxon>Gammaproteobacteria</taxon>
        <taxon>Aeromonadales</taxon>
        <taxon>Aeromonadaceae</taxon>
        <taxon>Aeromonas</taxon>
    </lineage>
</organism>
<dbReference type="Pfam" id="PF06042">
    <property type="entry name" value="NTP_transf_6"/>
    <property type="match status" value="1"/>
</dbReference>
<dbReference type="RefSeq" id="WP_005894379.1">
    <property type="nucleotide sequence ID" value="NZ_AQGQ01000017.1"/>
</dbReference>
<gene>
    <name evidence="1" type="ORF">G113_04873</name>
</gene>
<sequence length="198" mass="22519">MAVELSAPMSDALEPRLRVQTEALLRADPYRMACLKMAATLELPDWALGAGFVRNLIWDHLHHNAEPTPLNDLDLVYLDPADIEGTQESAHEAWLSARLAGRWQVRNQARMHLRQGVAPFDSSEQALGHWVELPTCVGVRLLPDGKLHWLAPFGLTRCWSLEVLPNPRCRQPRSVFDERVAAKAWRRLWPQLWIPQSG</sequence>
<name>R1F8Z6_9GAMM</name>
<comment type="caution">
    <text evidence="1">The sequence shown here is derived from an EMBL/GenBank/DDBJ whole genome shotgun (WGS) entry which is preliminary data.</text>
</comment>
<dbReference type="PANTHER" id="PTHR39166">
    <property type="entry name" value="BLL1166 PROTEIN"/>
    <property type="match status" value="1"/>
</dbReference>
<evidence type="ECO:0000313" key="1">
    <source>
        <dbReference type="EMBL" id="EOD56228.1"/>
    </source>
</evidence>
<accession>R1F8Z6</accession>
<keyword evidence="2" id="KW-1185">Reference proteome</keyword>
<evidence type="ECO:0000313" key="2">
    <source>
        <dbReference type="Proteomes" id="UP000013526"/>
    </source>
</evidence>
<evidence type="ECO:0008006" key="3">
    <source>
        <dbReference type="Google" id="ProtNLM"/>
    </source>
</evidence>
<dbReference type="AlphaFoldDB" id="R1F8Z6"/>
<dbReference type="InterPro" id="IPR009267">
    <property type="entry name" value="NTP_transf_6"/>
</dbReference>
<dbReference type="Proteomes" id="UP000013526">
    <property type="component" value="Unassembled WGS sequence"/>
</dbReference>
<proteinExistence type="predicted"/>
<dbReference type="OrthoDB" id="9805247at2"/>
<reference evidence="1 2" key="1">
    <citation type="journal article" date="2013" name="Genome Announc.">
        <title>Draft Genome Sequence of Aeromonas molluscorum Strain 848TT, Isolated from Bivalve Molluscs.</title>
        <authorList>
            <person name="Spataro N."/>
            <person name="Farfan M."/>
            <person name="Albarral V."/>
            <person name="Sanglas A."/>
            <person name="Loren J.G."/>
            <person name="Fuste M.C."/>
            <person name="Bosch E."/>
        </authorList>
    </citation>
    <scope>NUCLEOTIDE SEQUENCE [LARGE SCALE GENOMIC DNA]</scope>
    <source>
        <strain evidence="1 2">848</strain>
    </source>
</reference>
<dbReference type="EMBL" id="AQGQ01000017">
    <property type="protein sequence ID" value="EOD56228.1"/>
    <property type="molecule type" value="Genomic_DNA"/>
</dbReference>
<protein>
    <recommendedName>
        <fullName evidence="3">Nitrate reductase</fullName>
    </recommendedName>
</protein>
<dbReference type="PANTHER" id="PTHR39166:SF1">
    <property type="entry name" value="BLL1166 PROTEIN"/>
    <property type="match status" value="1"/>
</dbReference>
<dbReference type="PATRIC" id="fig|1268236.3.peg.972"/>